<name>A0A0N7JHD7_9CAUL</name>
<dbReference type="AlphaFoldDB" id="A0A0N7JHD7"/>
<dbReference type="PROSITE" id="PS50930">
    <property type="entry name" value="HTH_LYTTR"/>
    <property type="match status" value="1"/>
</dbReference>
<dbReference type="InterPro" id="IPR001789">
    <property type="entry name" value="Sig_transdc_resp-reg_receiver"/>
</dbReference>
<dbReference type="OrthoDB" id="9786101at2"/>
<dbReference type="PANTHER" id="PTHR37299">
    <property type="entry name" value="TRANSCRIPTIONAL REGULATOR-RELATED"/>
    <property type="match status" value="1"/>
</dbReference>
<dbReference type="Gene3D" id="3.40.50.2300">
    <property type="match status" value="1"/>
</dbReference>
<feature type="domain" description="Response regulatory" evidence="2">
    <location>
        <begin position="1"/>
        <end position="98"/>
    </location>
</feature>
<protein>
    <submittedName>
        <fullName evidence="4">Two-component system response regulator</fullName>
    </submittedName>
</protein>
<dbReference type="Pfam" id="PF00072">
    <property type="entry name" value="Response_reg"/>
    <property type="match status" value="1"/>
</dbReference>
<organism evidence="4 5">
    <name type="scientific">Caulobacter henricii</name>
    <dbReference type="NCBI Taxonomy" id="69395"/>
    <lineage>
        <taxon>Bacteria</taxon>
        <taxon>Pseudomonadati</taxon>
        <taxon>Pseudomonadota</taxon>
        <taxon>Alphaproteobacteria</taxon>
        <taxon>Caulobacterales</taxon>
        <taxon>Caulobacteraceae</taxon>
        <taxon>Caulobacter</taxon>
    </lineage>
</organism>
<evidence type="ECO:0000256" key="1">
    <source>
        <dbReference type="PROSITE-ProRule" id="PRU00169"/>
    </source>
</evidence>
<dbReference type="Gene3D" id="2.40.50.1020">
    <property type="entry name" value="LytTr DNA-binding domain"/>
    <property type="match status" value="1"/>
</dbReference>
<dbReference type="GO" id="GO:0000156">
    <property type="term" value="F:phosphorelay response regulator activity"/>
    <property type="evidence" value="ECO:0007669"/>
    <property type="project" value="InterPro"/>
</dbReference>
<dbReference type="PANTHER" id="PTHR37299:SF1">
    <property type="entry name" value="STAGE 0 SPORULATION PROTEIN A HOMOLOG"/>
    <property type="match status" value="1"/>
</dbReference>
<dbReference type="Pfam" id="PF04397">
    <property type="entry name" value="LytTR"/>
    <property type="match status" value="1"/>
</dbReference>
<dbReference type="SUPFAM" id="SSF52172">
    <property type="entry name" value="CheY-like"/>
    <property type="match status" value="1"/>
</dbReference>
<accession>A0A0N7JHD7</accession>
<dbReference type="SMART" id="SM00448">
    <property type="entry name" value="REC"/>
    <property type="match status" value="1"/>
</dbReference>
<evidence type="ECO:0000313" key="5">
    <source>
        <dbReference type="Proteomes" id="UP000056905"/>
    </source>
</evidence>
<feature type="domain" description="HTH LytTR-type" evidence="3">
    <location>
        <begin position="120"/>
        <end position="230"/>
    </location>
</feature>
<gene>
    <name evidence="4" type="ORF">AQ619_06940</name>
</gene>
<feature type="modified residue" description="4-aspartylphosphate" evidence="1">
    <location>
        <position position="38"/>
    </location>
</feature>
<dbReference type="InterPro" id="IPR007492">
    <property type="entry name" value="LytTR_DNA-bd_dom"/>
</dbReference>
<evidence type="ECO:0000259" key="2">
    <source>
        <dbReference type="PROSITE" id="PS50110"/>
    </source>
</evidence>
<dbReference type="EMBL" id="CP013002">
    <property type="protein sequence ID" value="ALL13106.1"/>
    <property type="molecule type" value="Genomic_DNA"/>
</dbReference>
<proteinExistence type="predicted"/>
<reference evidence="4 5" key="1">
    <citation type="submission" date="2015-10" db="EMBL/GenBank/DDBJ databases">
        <title>Conservation of the essential genome among Caulobacter and Brevundimonas species.</title>
        <authorList>
            <person name="Scott D."/>
            <person name="Ely B."/>
        </authorList>
    </citation>
    <scope>NUCLEOTIDE SEQUENCE [LARGE SCALE GENOMIC DNA]</scope>
    <source>
        <strain evidence="4 5">CB4</strain>
    </source>
</reference>
<sequence>MRMLAAFSDQVDVLGQAENAEIALALIEQLRPDLLFLDIHMPREDGFALLERLDYTPRIVFTTAYSEHAIRSFDFNTVDYLLKPISPLRLAQALAKLSGESETEAGGVDVKPTLDISSKIFIKDGDHCYLVALSSIFYIESCKNYVRAFFTDDAGGAVRNAYVKKSMNQLEERLPRTVFFRASRQYLVNLQAIRSIEESISEGFEVTMLDGKRLEVSRRNAGRLKDWLSF</sequence>
<dbReference type="STRING" id="69395.AQ619_06940"/>
<dbReference type="KEGG" id="chq:AQ619_06940"/>
<evidence type="ECO:0000259" key="3">
    <source>
        <dbReference type="PROSITE" id="PS50930"/>
    </source>
</evidence>
<dbReference type="PROSITE" id="PS50110">
    <property type="entry name" value="RESPONSE_REGULATORY"/>
    <property type="match status" value="1"/>
</dbReference>
<dbReference type="Proteomes" id="UP000056905">
    <property type="component" value="Chromosome"/>
</dbReference>
<dbReference type="InterPro" id="IPR046947">
    <property type="entry name" value="LytR-like"/>
</dbReference>
<keyword evidence="1" id="KW-0597">Phosphoprotein</keyword>
<keyword evidence="5" id="KW-1185">Reference proteome</keyword>
<evidence type="ECO:0000313" key="4">
    <source>
        <dbReference type="EMBL" id="ALL13106.1"/>
    </source>
</evidence>
<dbReference type="InterPro" id="IPR011006">
    <property type="entry name" value="CheY-like_superfamily"/>
</dbReference>
<dbReference type="SMART" id="SM00850">
    <property type="entry name" value="LytTR"/>
    <property type="match status" value="1"/>
</dbReference>
<dbReference type="GO" id="GO:0003677">
    <property type="term" value="F:DNA binding"/>
    <property type="evidence" value="ECO:0007669"/>
    <property type="project" value="InterPro"/>
</dbReference>